<evidence type="ECO:0000256" key="4">
    <source>
        <dbReference type="ARBA" id="ARBA00022723"/>
    </source>
</evidence>
<dbReference type="GO" id="GO:0009314">
    <property type="term" value="P:response to radiation"/>
    <property type="evidence" value="ECO:0007669"/>
    <property type="project" value="TreeGrafter"/>
</dbReference>
<dbReference type="Pfam" id="PF00817">
    <property type="entry name" value="IMS"/>
    <property type="match status" value="1"/>
</dbReference>
<dbReference type="SUPFAM" id="SSF56672">
    <property type="entry name" value="DNA/RNA polymerases"/>
    <property type="match status" value="1"/>
</dbReference>
<dbReference type="Gene3D" id="3.30.70.270">
    <property type="match status" value="2"/>
</dbReference>
<feature type="region of interest" description="Disordered" evidence="9">
    <location>
        <begin position="661"/>
        <end position="696"/>
    </location>
</feature>
<dbReference type="GO" id="GO:0003887">
    <property type="term" value="F:DNA-directed DNA polymerase activity"/>
    <property type="evidence" value="ECO:0007669"/>
    <property type="project" value="TreeGrafter"/>
</dbReference>
<dbReference type="GO" id="GO:0035861">
    <property type="term" value="C:site of double-strand break"/>
    <property type="evidence" value="ECO:0007669"/>
    <property type="project" value="TreeGrafter"/>
</dbReference>
<dbReference type="EMBL" id="LSRX01000959">
    <property type="protein sequence ID" value="OLP85732.1"/>
    <property type="molecule type" value="Genomic_DNA"/>
</dbReference>
<reference evidence="11 12" key="1">
    <citation type="submission" date="2016-02" db="EMBL/GenBank/DDBJ databases">
        <title>Genome analysis of coral dinoflagellate symbionts highlights evolutionary adaptations to a symbiotic lifestyle.</title>
        <authorList>
            <person name="Aranda M."/>
            <person name="Li Y."/>
            <person name="Liew Y.J."/>
            <person name="Baumgarten S."/>
            <person name="Simakov O."/>
            <person name="Wilson M."/>
            <person name="Piel J."/>
            <person name="Ashoor H."/>
            <person name="Bougouffa S."/>
            <person name="Bajic V.B."/>
            <person name="Ryu T."/>
            <person name="Ravasi T."/>
            <person name="Bayer T."/>
            <person name="Micklem G."/>
            <person name="Kim H."/>
            <person name="Bhak J."/>
            <person name="Lajeunesse T.C."/>
            <person name="Voolstra C.R."/>
        </authorList>
    </citation>
    <scope>NUCLEOTIDE SEQUENCE [LARGE SCALE GENOMIC DNA]</scope>
    <source>
        <strain evidence="11 12">CCMP2467</strain>
    </source>
</reference>
<evidence type="ECO:0000256" key="9">
    <source>
        <dbReference type="SAM" id="MobiDB-lite"/>
    </source>
</evidence>
<dbReference type="GO" id="GO:0042276">
    <property type="term" value="P:error-prone translesion synthesis"/>
    <property type="evidence" value="ECO:0007669"/>
    <property type="project" value="TreeGrafter"/>
</dbReference>
<evidence type="ECO:0000256" key="6">
    <source>
        <dbReference type="ARBA" id="ARBA00022842"/>
    </source>
</evidence>
<evidence type="ECO:0000256" key="1">
    <source>
        <dbReference type="ARBA" id="ARBA00004123"/>
    </source>
</evidence>
<dbReference type="GO" id="GO:0046872">
    <property type="term" value="F:metal ion binding"/>
    <property type="evidence" value="ECO:0007669"/>
    <property type="project" value="UniProtKB-KW"/>
</dbReference>
<dbReference type="InterPro" id="IPR001126">
    <property type="entry name" value="UmuC"/>
</dbReference>
<keyword evidence="2" id="KW-0808">Transferase</keyword>
<sequence length="965" mass="108214">MPPRPQRAIAHLDLDCFYVQVEQRRLNLGRPPWTARDSPPAAVQQWDGLIAVNYAARAHGVKRGMRAAEASTICPGIVLVHVETISEGVEDVAAATGSAPDRRTQKACLRRYRQASDEVLAVVQRSSARCEMASIDEAYLDFTEEAAQLLVGSCPDLAALAATAACPSGICLDIAADSHLLVAAYLVQRLRDDIFKETGFTVSAGIAESKLVAKLGSACHKPNRQTIVPNSGVLSFMASVKIKDLTSADKMKLCRLVEDGEYERWQVGLFAEEVGAGGKRFKVDTLAGFVHAHAPSWYPKDTDPTEKNHLYEVILQDQPCWLYFDLEFSRLTNPELQPNLAMTAFDETLSAFCQDVLGLALDANSVIVLESSTPEKFSKHVVVHRLLDKEKDTTVPLAFANNAQAGLFVNELVNYARANRECSSARHLFVQAPKLSDDGRETTLIDESVYSRNRSFRLLFQSKFAKNRRLELDEASGKRFFDYWRPHPSRALLETMVTFVPPKTELFRHTLIPEGFGHMDAKSLRVRRAGPAVVRDSEGKVQVIQQDPLLNFLVRTWDGVRAEEEHGPFPPTLVQSCVEMDRRFLTVTLSNNRFCRCKGSSHVSNHVYMVVDMERRSFYQKCFDPDCRGFQSPEHAIPPWILETTQEEELDSAEWERLEKEAEQEALEANAKEPDEPNEPIAKRKRVSEGGMSSGIDLSDTDREEALRVLLTQWLLRLRKEKENPTGAISVQQILSLAVSLGLNPELVNTAVFARDVAAYLSNRFDLLRTEELIVFLWAFRRLVLSQSSTAFLSKGLHKVHQQWRLLVASAELSVQRLLQLSDVLSCVKAEAKRMAPYWTDQLEELQELVIQDLTESVQYCQPETLAEILEMWAGTQEFWQSHCDFAQAITKRMEELLLECIDLQEVVGLLQAALAAPGLISTLPPSGVKALQAAVLTRNEADVERASTKPRQVAMLVRSLRLKF</sequence>
<dbReference type="GO" id="GO:0005634">
    <property type="term" value="C:nucleus"/>
    <property type="evidence" value="ECO:0007669"/>
    <property type="project" value="UniProtKB-SubCell"/>
</dbReference>
<feature type="domain" description="UmuC" evidence="10">
    <location>
        <begin position="9"/>
        <end position="249"/>
    </location>
</feature>
<evidence type="ECO:0000259" key="10">
    <source>
        <dbReference type="PROSITE" id="PS50173"/>
    </source>
</evidence>
<evidence type="ECO:0000256" key="7">
    <source>
        <dbReference type="ARBA" id="ARBA00023204"/>
    </source>
</evidence>
<evidence type="ECO:0000313" key="12">
    <source>
        <dbReference type="Proteomes" id="UP000186817"/>
    </source>
</evidence>
<keyword evidence="5" id="KW-0227">DNA damage</keyword>
<dbReference type="InterPro" id="IPR043502">
    <property type="entry name" value="DNA/RNA_pol_sf"/>
</dbReference>
<keyword evidence="8" id="KW-0539">Nucleus</keyword>
<dbReference type="Proteomes" id="UP000186817">
    <property type="component" value="Unassembled WGS sequence"/>
</dbReference>
<dbReference type="FunFam" id="3.40.1170.60:FF:000003">
    <property type="entry name" value="DNA polymerase eta"/>
    <property type="match status" value="1"/>
</dbReference>
<dbReference type="PANTHER" id="PTHR45873:SF1">
    <property type="entry name" value="DNA POLYMERASE ETA"/>
    <property type="match status" value="1"/>
</dbReference>
<dbReference type="AlphaFoldDB" id="A0A1Q9CS45"/>
<keyword evidence="4" id="KW-0479">Metal-binding</keyword>
<keyword evidence="12" id="KW-1185">Reference proteome</keyword>
<organism evidence="11 12">
    <name type="scientific">Symbiodinium microadriaticum</name>
    <name type="common">Dinoflagellate</name>
    <name type="synonym">Zooxanthella microadriatica</name>
    <dbReference type="NCBI Taxonomy" id="2951"/>
    <lineage>
        <taxon>Eukaryota</taxon>
        <taxon>Sar</taxon>
        <taxon>Alveolata</taxon>
        <taxon>Dinophyceae</taxon>
        <taxon>Suessiales</taxon>
        <taxon>Symbiodiniaceae</taxon>
        <taxon>Symbiodinium</taxon>
    </lineage>
</organism>
<accession>A0A1Q9CS45</accession>
<evidence type="ECO:0000256" key="2">
    <source>
        <dbReference type="ARBA" id="ARBA00022679"/>
    </source>
</evidence>
<proteinExistence type="predicted"/>
<protein>
    <submittedName>
        <fullName evidence="11">DNA polymerase eta</fullName>
    </submittedName>
</protein>
<dbReference type="PROSITE" id="PS50173">
    <property type="entry name" value="UMUC"/>
    <property type="match status" value="1"/>
</dbReference>
<gene>
    <name evidence="11" type="primary">POLH</name>
    <name evidence="11" type="ORF">AK812_SmicGene33235</name>
</gene>
<dbReference type="GO" id="GO:0006281">
    <property type="term" value="P:DNA repair"/>
    <property type="evidence" value="ECO:0007669"/>
    <property type="project" value="UniProtKB-KW"/>
</dbReference>
<dbReference type="InterPro" id="IPR043128">
    <property type="entry name" value="Rev_trsase/Diguanyl_cyclase"/>
</dbReference>
<keyword evidence="3" id="KW-0548">Nucleotidyltransferase</keyword>
<comment type="caution">
    <text evidence="11">The sequence shown here is derived from an EMBL/GenBank/DDBJ whole genome shotgun (WGS) entry which is preliminary data.</text>
</comment>
<dbReference type="Pfam" id="PF03121">
    <property type="entry name" value="Herpes_UL52"/>
    <property type="match status" value="1"/>
</dbReference>
<keyword evidence="7" id="KW-0234">DNA repair</keyword>
<evidence type="ECO:0000256" key="5">
    <source>
        <dbReference type="ARBA" id="ARBA00022763"/>
    </source>
</evidence>
<name>A0A1Q9CS45_SYMMI</name>
<dbReference type="InterPro" id="IPR052230">
    <property type="entry name" value="DNA_polymerase_eta"/>
</dbReference>
<keyword evidence="6" id="KW-0460">Magnesium</keyword>
<dbReference type="Gene3D" id="3.40.1170.60">
    <property type="match status" value="1"/>
</dbReference>
<evidence type="ECO:0000313" key="11">
    <source>
        <dbReference type="EMBL" id="OLP85732.1"/>
    </source>
</evidence>
<dbReference type="OrthoDB" id="447129at2759"/>
<comment type="subcellular location">
    <subcellularLocation>
        <location evidence="1">Nucleus</location>
    </subcellularLocation>
</comment>
<evidence type="ECO:0000256" key="3">
    <source>
        <dbReference type="ARBA" id="ARBA00022695"/>
    </source>
</evidence>
<dbReference type="GO" id="GO:0005657">
    <property type="term" value="C:replication fork"/>
    <property type="evidence" value="ECO:0007669"/>
    <property type="project" value="TreeGrafter"/>
</dbReference>
<dbReference type="PANTHER" id="PTHR45873">
    <property type="entry name" value="DNA POLYMERASE ETA"/>
    <property type="match status" value="1"/>
</dbReference>
<evidence type="ECO:0000256" key="8">
    <source>
        <dbReference type="ARBA" id="ARBA00023242"/>
    </source>
</evidence>